<organism evidence="6 7">
    <name type="scientific">Pristionchus entomophagus</name>
    <dbReference type="NCBI Taxonomy" id="358040"/>
    <lineage>
        <taxon>Eukaryota</taxon>
        <taxon>Metazoa</taxon>
        <taxon>Ecdysozoa</taxon>
        <taxon>Nematoda</taxon>
        <taxon>Chromadorea</taxon>
        <taxon>Rhabditida</taxon>
        <taxon>Rhabditina</taxon>
        <taxon>Diplogasteromorpha</taxon>
        <taxon>Diplogasteroidea</taxon>
        <taxon>Neodiplogasteridae</taxon>
        <taxon>Pristionchus</taxon>
    </lineage>
</organism>
<name>A0AAV5TMK8_9BILA</name>
<dbReference type="InterPro" id="IPR004045">
    <property type="entry name" value="Glutathione_S-Trfase_N"/>
</dbReference>
<dbReference type="EMBL" id="BTSX01000004">
    <property type="protein sequence ID" value="GMS95289.1"/>
    <property type="molecule type" value="Genomic_DNA"/>
</dbReference>
<evidence type="ECO:0000256" key="3">
    <source>
        <dbReference type="ARBA" id="ARBA00038317"/>
    </source>
</evidence>
<reference evidence="6" key="1">
    <citation type="submission" date="2023-10" db="EMBL/GenBank/DDBJ databases">
        <title>Genome assembly of Pristionchus species.</title>
        <authorList>
            <person name="Yoshida K."/>
            <person name="Sommer R.J."/>
        </authorList>
    </citation>
    <scope>NUCLEOTIDE SEQUENCE</scope>
    <source>
        <strain evidence="6">RS0144</strain>
    </source>
</reference>
<dbReference type="Proteomes" id="UP001432027">
    <property type="component" value="Unassembled WGS sequence"/>
</dbReference>
<keyword evidence="7" id="KW-1185">Reference proteome</keyword>
<dbReference type="PANTHER" id="PTHR11571:SF224">
    <property type="entry name" value="HEMATOPOIETIC PROSTAGLANDIN D SYNTHASE"/>
    <property type="match status" value="1"/>
</dbReference>
<dbReference type="PANTHER" id="PTHR11571">
    <property type="entry name" value="GLUTATHIONE S-TRANSFERASE"/>
    <property type="match status" value="1"/>
</dbReference>
<dbReference type="SUPFAM" id="SSF52833">
    <property type="entry name" value="Thioredoxin-like"/>
    <property type="match status" value="1"/>
</dbReference>
<dbReference type="EC" id="2.5.1.18" evidence="1"/>
<dbReference type="InterPro" id="IPR040079">
    <property type="entry name" value="Glutathione_S-Trfase"/>
</dbReference>
<dbReference type="FunFam" id="3.40.30.10:FF:000258">
    <property type="entry name" value="Glutathione S-transferase"/>
    <property type="match status" value="1"/>
</dbReference>
<evidence type="ECO:0000259" key="5">
    <source>
        <dbReference type="PROSITE" id="PS50404"/>
    </source>
</evidence>
<dbReference type="CDD" id="cd03039">
    <property type="entry name" value="GST_N_Sigma_like"/>
    <property type="match status" value="1"/>
</dbReference>
<dbReference type="PROSITE" id="PS50404">
    <property type="entry name" value="GST_NTER"/>
    <property type="match status" value="1"/>
</dbReference>
<sequence length="77" mass="9089">MPTYKLIYWDLRALVEVSRQLFALSETPFEDIRITKDQWENEYKKDSPFGKIPMLVVDGKKLPQSHAIARYLARKFG</sequence>
<dbReference type="Pfam" id="PF02798">
    <property type="entry name" value="GST_N"/>
    <property type="match status" value="1"/>
</dbReference>
<protein>
    <recommendedName>
        <fullName evidence="1">glutathione transferase</fullName>
        <ecNumber evidence="1">2.5.1.18</ecNumber>
    </recommendedName>
</protein>
<evidence type="ECO:0000313" key="7">
    <source>
        <dbReference type="Proteomes" id="UP001432027"/>
    </source>
</evidence>
<dbReference type="InterPro" id="IPR036249">
    <property type="entry name" value="Thioredoxin-like_sf"/>
</dbReference>
<evidence type="ECO:0000256" key="1">
    <source>
        <dbReference type="ARBA" id="ARBA00012452"/>
    </source>
</evidence>
<proteinExistence type="inferred from homology"/>
<dbReference type="GO" id="GO:0006749">
    <property type="term" value="P:glutathione metabolic process"/>
    <property type="evidence" value="ECO:0007669"/>
    <property type="project" value="TreeGrafter"/>
</dbReference>
<dbReference type="GO" id="GO:0004364">
    <property type="term" value="F:glutathione transferase activity"/>
    <property type="evidence" value="ECO:0007669"/>
    <property type="project" value="UniProtKB-EC"/>
</dbReference>
<dbReference type="InterPro" id="IPR050213">
    <property type="entry name" value="GST_superfamily"/>
</dbReference>
<evidence type="ECO:0000313" key="6">
    <source>
        <dbReference type="EMBL" id="GMS95289.1"/>
    </source>
</evidence>
<comment type="catalytic activity">
    <reaction evidence="4">
        <text>RX + glutathione = an S-substituted glutathione + a halide anion + H(+)</text>
        <dbReference type="Rhea" id="RHEA:16437"/>
        <dbReference type="ChEBI" id="CHEBI:15378"/>
        <dbReference type="ChEBI" id="CHEBI:16042"/>
        <dbReference type="ChEBI" id="CHEBI:17792"/>
        <dbReference type="ChEBI" id="CHEBI:57925"/>
        <dbReference type="ChEBI" id="CHEBI:90779"/>
        <dbReference type="EC" id="2.5.1.18"/>
    </reaction>
</comment>
<gene>
    <name evidence="6" type="ORF">PENTCL1PPCAC_17464</name>
</gene>
<evidence type="ECO:0000256" key="4">
    <source>
        <dbReference type="ARBA" id="ARBA00047960"/>
    </source>
</evidence>
<comment type="caution">
    <text evidence="6">The sequence shown here is derived from an EMBL/GenBank/DDBJ whole genome shotgun (WGS) entry which is preliminary data.</text>
</comment>
<feature type="domain" description="GST N-terminal" evidence="5">
    <location>
        <begin position="2"/>
        <end position="77"/>
    </location>
</feature>
<comment type="similarity">
    <text evidence="3">Belongs to the GST superfamily. Sigma family.</text>
</comment>
<evidence type="ECO:0000256" key="2">
    <source>
        <dbReference type="ARBA" id="ARBA00022679"/>
    </source>
</evidence>
<dbReference type="AlphaFoldDB" id="A0AAV5TMK8"/>
<dbReference type="SFLD" id="SFLDS00019">
    <property type="entry name" value="Glutathione_Transferase_(cytos"/>
    <property type="match status" value="1"/>
</dbReference>
<accession>A0AAV5TMK8</accession>
<keyword evidence="2" id="KW-0808">Transferase</keyword>
<dbReference type="Gene3D" id="1.20.1050.130">
    <property type="match status" value="1"/>
</dbReference>